<evidence type="ECO:0000313" key="6">
    <source>
        <dbReference type="EMBL" id="QEU08798.1"/>
    </source>
</evidence>
<keyword evidence="3" id="KW-0964">Secreted</keyword>
<dbReference type="AlphaFoldDB" id="A0A5P2QRW6"/>
<evidence type="ECO:0000256" key="1">
    <source>
        <dbReference type="ARBA" id="ARBA00005709"/>
    </source>
</evidence>
<dbReference type="Gene3D" id="1.20.1330.10">
    <property type="entry name" value="f41 fragment of flagellin, N-terminal domain"/>
    <property type="match status" value="2"/>
</dbReference>
<gene>
    <name evidence="6" type="ORF">FOB51_12780</name>
</gene>
<evidence type="ECO:0000256" key="2">
    <source>
        <dbReference type="ARBA" id="ARBA00023143"/>
    </source>
</evidence>
<dbReference type="InterPro" id="IPR001029">
    <property type="entry name" value="Flagellin_N"/>
</dbReference>
<sequence length="412" mass="41338">MSSILTNNSAMVALQTLKTINSGLSKTQSEISTGKAISTAKDNAAIWSIAKTMESDTSAIKTISTGLNTANSTVATARSAVEDISEALDKIKSKVLTAQTASANDRATLQADIDGYVSSIRGVLKTAQFNGVNLIDGSSTADYEVVSSLDRSAAGVSASKISVERQNLSMSGSTAATFGATAITTTAIINNGGTAAGSAAAVAAGATQNISIGTVGAGHSYRIAMPLPGATSGTGTFEYVAGANDSAEDVATKLGNQMSAYLQQNGLSSYSVSVSDNRIRFTNDSAAAVNVTATTATGGTAASGGGLSALNGLSVTSDANAAAALASMEGLIATATKAAANFGLAQNQIENQTNFISKLSDNLTSGIGSLVDADMEEASARLQALQTQQQLGIQALSIANQAPSSILSLFRG</sequence>
<dbReference type="PANTHER" id="PTHR42792:SF2">
    <property type="entry name" value="FLAGELLIN"/>
    <property type="match status" value="1"/>
</dbReference>
<dbReference type="RefSeq" id="WP_150350790.1">
    <property type="nucleotide sequence ID" value="NZ_CP038095.1"/>
</dbReference>
<dbReference type="GO" id="GO:0009288">
    <property type="term" value="C:bacterial-type flagellum"/>
    <property type="evidence" value="ECO:0007669"/>
    <property type="project" value="UniProtKB-SubCell"/>
</dbReference>
<dbReference type="InterPro" id="IPR046358">
    <property type="entry name" value="Flagellin_C"/>
</dbReference>
<comment type="similarity">
    <text evidence="1 3">Belongs to the bacterial flagellin family.</text>
</comment>
<proteinExistence type="inferred from homology"/>
<organism evidence="6 7">
    <name type="scientific">Paracoccus yeei</name>
    <dbReference type="NCBI Taxonomy" id="147645"/>
    <lineage>
        <taxon>Bacteria</taxon>
        <taxon>Pseudomonadati</taxon>
        <taxon>Pseudomonadota</taxon>
        <taxon>Alphaproteobacteria</taxon>
        <taxon>Rhodobacterales</taxon>
        <taxon>Paracoccaceae</taxon>
        <taxon>Paracoccus</taxon>
    </lineage>
</organism>
<evidence type="ECO:0000256" key="3">
    <source>
        <dbReference type="RuleBase" id="RU362073"/>
    </source>
</evidence>
<comment type="subcellular location">
    <subcellularLocation>
        <location evidence="3">Secreted</location>
    </subcellularLocation>
    <subcellularLocation>
        <location evidence="3">Bacterial flagellum</location>
    </subcellularLocation>
</comment>
<evidence type="ECO:0000313" key="7">
    <source>
        <dbReference type="Proteomes" id="UP000324507"/>
    </source>
</evidence>
<dbReference type="InterPro" id="IPR001492">
    <property type="entry name" value="Flagellin"/>
</dbReference>
<evidence type="ECO:0000259" key="4">
    <source>
        <dbReference type="Pfam" id="PF00669"/>
    </source>
</evidence>
<feature type="domain" description="Flagellin N-terminal" evidence="4">
    <location>
        <begin position="4"/>
        <end position="140"/>
    </location>
</feature>
<dbReference type="PRINTS" id="PR00207">
    <property type="entry name" value="FLAGELLIN"/>
</dbReference>
<dbReference type="GO" id="GO:0005576">
    <property type="term" value="C:extracellular region"/>
    <property type="evidence" value="ECO:0007669"/>
    <property type="project" value="UniProtKB-SubCell"/>
</dbReference>
<dbReference type="Proteomes" id="UP000324507">
    <property type="component" value="Chromosome"/>
</dbReference>
<dbReference type="SUPFAM" id="SSF64518">
    <property type="entry name" value="Phase 1 flagellin"/>
    <property type="match status" value="1"/>
</dbReference>
<dbReference type="Pfam" id="PF00700">
    <property type="entry name" value="Flagellin_C"/>
    <property type="match status" value="1"/>
</dbReference>
<evidence type="ECO:0000259" key="5">
    <source>
        <dbReference type="Pfam" id="PF00700"/>
    </source>
</evidence>
<dbReference type="PANTHER" id="PTHR42792">
    <property type="entry name" value="FLAGELLIN"/>
    <property type="match status" value="1"/>
</dbReference>
<protein>
    <recommendedName>
        <fullName evidence="3">Flagellin</fullName>
    </recommendedName>
</protein>
<keyword evidence="6" id="KW-0969">Cilium</keyword>
<accession>A0A5P2QRW6</accession>
<keyword evidence="6" id="KW-0966">Cell projection</keyword>
<keyword evidence="6" id="KW-0282">Flagellum</keyword>
<dbReference type="Pfam" id="PF00669">
    <property type="entry name" value="Flagellin_N"/>
    <property type="match status" value="1"/>
</dbReference>
<keyword evidence="2 3" id="KW-0975">Bacterial flagellum</keyword>
<feature type="domain" description="Flagellin C-terminal" evidence="5">
    <location>
        <begin position="328"/>
        <end position="410"/>
    </location>
</feature>
<reference evidence="6 7" key="1">
    <citation type="submission" date="2019-09" db="EMBL/GenBank/DDBJ databases">
        <title>FDA dAtabase for Regulatory Grade micrObial Sequences (FDA-ARGOS): Supporting development and validation of Infectious Disease Dx tests.</title>
        <authorList>
            <person name="Sciortino C."/>
            <person name="Tallon L."/>
            <person name="Sadzewicz L."/>
            <person name="Vavikolanu K."/>
            <person name="Mehta A."/>
            <person name="Aluvathingal J."/>
            <person name="Nadendla S."/>
            <person name="Nandy P."/>
            <person name="Geyer C."/>
            <person name="Yan Y."/>
            <person name="Sichtig H."/>
        </authorList>
    </citation>
    <scope>NUCLEOTIDE SEQUENCE [LARGE SCALE GENOMIC DNA]</scope>
    <source>
        <strain evidence="6 7">FDAARGOS_643</strain>
    </source>
</reference>
<comment type="function">
    <text evidence="3">Flagellin is the subunit protein which polymerizes to form the filaments of bacterial flagella.</text>
</comment>
<dbReference type="GO" id="GO:0005198">
    <property type="term" value="F:structural molecule activity"/>
    <property type="evidence" value="ECO:0007669"/>
    <property type="project" value="UniProtKB-UniRule"/>
</dbReference>
<dbReference type="EMBL" id="CP044081">
    <property type="protein sequence ID" value="QEU08798.1"/>
    <property type="molecule type" value="Genomic_DNA"/>
</dbReference>
<name>A0A5P2QRW6_9RHOB</name>